<gene>
    <name evidence="2" type="ORF">L2Y54_01680</name>
</gene>
<name>A0ABY3SYZ4_9GAMM</name>
<feature type="compositionally biased region" description="Polar residues" evidence="1">
    <location>
        <begin position="39"/>
        <end position="49"/>
    </location>
</feature>
<sequence length="63" mass="7325">MSEAVTISLEKYQRACAGWTNIVSDSSRWREQYPDAQGFTDNEQEQMYSRTREPYPDAASAWD</sequence>
<protein>
    <submittedName>
        <fullName evidence="2">Uncharacterized protein</fullName>
    </submittedName>
</protein>
<organism evidence="2 3">
    <name type="scientific">Thiothrix winogradskyi</name>
    <dbReference type="NCBI Taxonomy" id="96472"/>
    <lineage>
        <taxon>Bacteria</taxon>
        <taxon>Pseudomonadati</taxon>
        <taxon>Pseudomonadota</taxon>
        <taxon>Gammaproteobacteria</taxon>
        <taxon>Thiotrichales</taxon>
        <taxon>Thiotrichaceae</taxon>
        <taxon>Thiothrix</taxon>
    </lineage>
</organism>
<evidence type="ECO:0000313" key="2">
    <source>
        <dbReference type="EMBL" id="UJS24772.1"/>
    </source>
</evidence>
<evidence type="ECO:0000256" key="1">
    <source>
        <dbReference type="SAM" id="MobiDB-lite"/>
    </source>
</evidence>
<accession>A0ABY3SYZ4</accession>
<feature type="region of interest" description="Disordered" evidence="1">
    <location>
        <begin position="33"/>
        <end position="63"/>
    </location>
</feature>
<dbReference type="EMBL" id="CP091244">
    <property type="protein sequence ID" value="UJS24772.1"/>
    <property type="molecule type" value="Genomic_DNA"/>
</dbReference>
<proteinExistence type="predicted"/>
<dbReference type="Proteomes" id="UP001054801">
    <property type="component" value="Chromosome"/>
</dbReference>
<keyword evidence="3" id="KW-1185">Reference proteome</keyword>
<dbReference type="RefSeq" id="WP_236499465.1">
    <property type="nucleotide sequence ID" value="NZ_CP091244.1"/>
</dbReference>
<evidence type="ECO:0000313" key="3">
    <source>
        <dbReference type="Proteomes" id="UP001054801"/>
    </source>
</evidence>
<reference evidence="2" key="1">
    <citation type="journal article" date="2022" name="Microorganisms">
        <title>Two New Species of Filamentous Sulfur Bacteria of the Genus Thiothrix, Thiothrix winogradskyi sp. nov. and 'Candidatus Thiothrix sulfatifontis' sp. nov.</title>
        <authorList>
            <person name="Ravin N.V."/>
            <person name="Rossetti S."/>
            <person name="Beletsky A.V."/>
            <person name="Kadnikov V.V."/>
            <person name="Rudenko T.S."/>
            <person name="Smolyakov D.D."/>
            <person name="Moskvitina M.I."/>
            <person name="Gureeva M.V."/>
            <person name="Mardanov A.V."/>
            <person name="Grabovich M.Y."/>
        </authorList>
    </citation>
    <scope>NUCLEOTIDE SEQUENCE</scope>
    <source>
        <strain evidence="2">CT3</strain>
    </source>
</reference>